<feature type="region of interest" description="Disordered" evidence="2">
    <location>
        <begin position="524"/>
        <end position="547"/>
    </location>
</feature>
<feature type="transmembrane region" description="Helical" evidence="3">
    <location>
        <begin position="20"/>
        <end position="40"/>
    </location>
</feature>
<evidence type="ECO:0000313" key="4">
    <source>
        <dbReference type="EMBL" id="ADI13756.1"/>
    </source>
</evidence>
<keyword evidence="1" id="KW-0813">Transport</keyword>
<dbReference type="eggNOG" id="COG0534">
    <property type="taxonomic scope" value="Bacteria"/>
</dbReference>
<evidence type="ECO:0000256" key="1">
    <source>
        <dbReference type="ARBA" id="ARBA00022448"/>
    </source>
</evidence>
<dbReference type="PANTHER" id="PTHR43298">
    <property type="entry name" value="MULTIDRUG RESISTANCE PROTEIN NORM-RELATED"/>
    <property type="match status" value="1"/>
</dbReference>
<name>D7CSY9_TRURR</name>
<gene>
    <name evidence="4" type="ordered locus">Trad_0620</name>
</gene>
<keyword evidence="3" id="KW-0812">Transmembrane</keyword>
<proteinExistence type="predicted"/>
<reference evidence="4 5" key="2">
    <citation type="journal article" date="2011" name="Stand. Genomic Sci.">
        <title>Complete genome sequence of Truepera radiovictrix type strain (RQ-24).</title>
        <authorList>
            <person name="Ivanova N."/>
            <person name="Rohde C."/>
            <person name="Munk C."/>
            <person name="Nolan M."/>
            <person name="Lucas S."/>
            <person name="Del Rio T.G."/>
            <person name="Tice H."/>
            <person name="Deshpande S."/>
            <person name="Cheng J.F."/>
            <person name="Tapia R."/>
            <person name="Han C."/>
            <person name="Goodwin L."/>
            <person name="Pitluck S."/>
            <person name="Liolios K."/>
            <person name="Mavromatis K."/>
            <person name="Mikhailova N."/>
            <person name="Pati A."/>
            <person name="Chen A."/>
            <person name="Palaniappan K."/>
            <person name="Land M."/>
            <person name="Hauser L."/>
            <person name="Chang Y.J."/>
            <person name="Jeffries C.D."/>
            <person name="Brambilla E."/>
            <person name="Rohde M."/>
            <person name="Goker M."/>
            <person name="Tindall B.J."/>
            <person name="Woyke T."/>
            <person name="Bristow J."/>
            <person name="Eisen J.A."/>
            <person name="Markowitz V."/>
            <person name="Hugenholtz P."/>
            <person name="Kyrpides N.C."/>
            <person name="Klenk H.P."/>
            <person name="Lapidus A."/>
        </authorList>
    </citation>
    <scope>NUCLEOTIDE SEQUENCE [LARGE SCALE GENOMIC DNA]</scope>
    <source>
        <strain evidence="5">DSM 17093 / CIP 108686 / LMG 22925 / RQ-24</strain>
    </source>
</reference>
<reference evidence="5" key="1">
    <citation type="submission" date="2010-05" db="EMBL/GenBank/DDBJ databases">
        <title>The complete genome of Truepera radiovictris DSM 17093.</title>
        <authorList>
            <consortium name="US DOE Joint Genome Institute (JGI-PGF)"/>
            <person name="Lucas S."/>
            <person name="Copeland A."/>
            <person name="Lapidus A."/>
            <person name="Glavina del Rio T."/>
            <person name="Dalin E."/>
            <person name="Tice H."/>
            <person name="Bruce D."/>
            <person name="Goodwin L."/>
            <person name="Pitluck S."/>
            <person name="Kyrpides N."/>
            <person name="Mavromatis K."/>
            <person name="Ovchinnikova G."/>
            <person name="Munk A.C."/>
            <person name="Detter J.C."/>
            <person name="Han C."/>
            <person name="Tapia R."/>
            <person name="Land M."/>
            <person name="Hauser L."/>
            <person name="Markowitz V."/>
            <person name="Cheng J.-F."/>
            <person name="Hugenholtz P."/>
            <person name="Woyke T."/>
            <person name="Wu D."/>
            <person name="Tindall B."/>
            <person name="Pomrenke H.G."/>
            <person name="Brambilla E."/>
            <person name="Klenk H.-P."/>
            <person name="Eisen J.A."/>
        </authorList>
    </citation>
    <scope>NUCLEOTIDE SEQUENCE [LARGE SCALE GENOMIC DNA]</scope>
    <source>
        <strain evidence="5">DSM 17093 / CIP 108686 / LMG 22925 / RQ-24</strain>
    </source>
</reference>
<dbReference type="PANTHER" id="PTHR43298:SF2">
    <property type="entry name" value="FMN_FAD EXPORTER YEEO-RELATED"/>
    <property type="match status" value="1"/>
</dbReference>
<feature type="transmembrane region" description="Helical" evidence="3">
    <location>
        <begin position="134"/>
        <end position="153"/>
    </location>
</feature>
<evidence type="ECO:0000256" key="3">
    <source>
        <dbReference type="SAM" id="Phobius"/>
    </source>
</evidence>
<dbReference type="OrthoDB" id="62420at2"/>
<feature type="transmembrane region" description="Helical" evidence="3">
    <location>
        <begin position="364"/>
        <end position="384"/>
    </location>
</feature>
<dbReference type="GO" id="GO:0042910">
    <property type="term" value="F:xenobiotic transmembrane transporter activity"/>
    <property type="evidence" value="ECO:0007669"/>
    <property type="project" value="InterPro"/>
</dbReference>
<feature type="transmembrane region" description="Helical" evidence="3">
    <location>
        <begin position="396"/>
        <end position="418"/>
    </location>
</feature>
<dbReference type="InterPro" id="IPR002528">
    <property type="entry name" value="MATE_fam"/>
</dbReference>
<dbReference type="RefSeq" id="WP_013177132.1">
    <property type="nucleotide sequence ID" value="NC_014221.1"/>
</dbReference>
<feature type="transmembrane region" description="Helical" evidence="3">
    <location>
        <begin position="94"/>
        <end position="114"/>
    </location>
</feature>
<keyword evidence="5" id="KW-1185">Reference proteome</keyword>
<keyword evidence="3" id="KW-0472">Membrane</keyword>
<evidence type="ECO:0000256" key="2">
    <source>
        <dbReference type="SAM" id="MobiDB-lite"/>
    </source>
</evidence>
<feature type="transmembrane region" description="Helical" evidence="3">
    <location>
        <begin position="290"/>
        <end position="312"/>
    </location>
</feature>
<dbReference type="Pfam" id="PF01554">
    <property type="entry name" value="MatE"/>
    <property type="match status" value="2"/>
</dbReference>
<dbReference type="AlphaFoldDB" id="D7CSY9"/>
<dbReference type="GO" id="GO:0005886">
    <property type="term" value="C:plasma membrane"/>
    <property type="evidence" value="ECO:0007669"/>
    <property type="project" value="TreeGrafter"/>
</dbReference>
<dbReference type="EMBL" id="CP002049">
    <property type="protein sequence ID" value="ADI13756.1"/>
    <property type="molecule type" value="Genomic_DNA"/>
</dbReference>
<organism evidence="4 5">
    <name type="scientific">Truepera radiovictrix (strain DSM 17093 / CIP 108686 / LMG 22925 / RQ-24)</name>
    <dbReference type="NCBI Taxonomy" id="649638"/>
    <lineage>
        <taxon>Bacteria</taxon>
        <taxon>Thermotogati</taxon>
        <taxon>Deinococcota</taxon>
        <taxon>Deinococci</taxon>
        <taxon>Trueperales</taxon>
        <taxon>Trueperaceae</taxon>
        <taxon>Truepera</taxon>
    </lineage>
</organism>
<accession>D7CSY9</accession>
<evidence type="ECO:0000313" key="5">
    <source>
        <dbReference type="Proteomes" id="UP000000379"/>
    </source>
</evidence>
<keyword evidence="3" id="KW-1133">Transmembrane helix</keyword>
<protein>
    <submittedName>
        <fullName evidence="4">MATE efflux family protein</fullName>
    </submittedName>
</protein>
<feature type="compositionally biased region" description="Low complexity" evidence="2">
    <location>
        <begin position="529"/>
        <end position="547"/>
    </location>
</feature>
<dbReference type="KEGG" id="tra:Trad_0620"/>
<feature type="transmembrane region" description="Helical" evidence="3">
    <location>
        <begin position="424"/>
        <end position="442"/>
    </location>
</feature>
<dbReference type="NCBIfam" id="TIGR00797">
    <property type="entry name" value="matE"/>
    <property type="match status" value="1"/>
</dbReference>
<feature type="transmembrane region" description="Helical" evidence="3">
    <location>
        <begin position="60"/>
        <end position="82"/>
    </location>
</feature>
<feature type="transmembrane region" description="Helical" evidence="3">
    <location>
        <begin position="196"/>
        <end position="219"/>
    </location>
</feature>
<sequence>MLPRLRARLPLLGTVWRLSLPVIVSNLLISLVNVVDIFMVGRLGPLEIAAVGMATSVRMLVLIGIMSVTAGSIALAAQAYGARDARALSHVARQSLSLTVLLALLLSVVGWLLAEPLLRILNSGGDPQAAALGAAYLRILFLGTVLLALNLVINSLMQGAGDTVTPLYITAGANVLNILFNYLFMFGPGPLPALGVAGAAVGTLIARFIASVIGLVILYSGRNPVHILPGSYRPDWGMFRDILAIGVPSGLQGVARNGAQVFLLGIVTSTAAGTYGAAALAIGLQIESLAFMPGLAISVAATSLVGQALGSWDPEEARRRGDTAIVLGVLVMSLAAVPIFALAPQILHLFDPSAHPTVIAAGTSYLRINALFLPLLAVAMVTNGTLRGAGDTRPGLVGTVIGRCLIVVPLAHLLALTLDFGVVGVWWALCVGTTIQALWVALRWRGTRWQGVALRKTALYRRHLGGLSERVQRRFLQEVRTPLMACLGASEAVEEAGVRYTLPEGRGAAFVRFREGTFEVAEGREHLPHPSSAAAPKRPKAAAYAHD</sequence>
<dbReference type="GO" id="GO:0015297">
    <property type="term" value="F:antiporter activity"/>
    <property type="evidence" value="ECO:0007669"/>
    <property type="project" value="InterPro"/>
</dbReference>
<dbReference type="InterPro" id="IPR050222">
    <property type="entry name" value="MATE_MdtK"/>
</dbReference>
<feature type="transmembrane region" description="Helical" evidence="3">
    <location>
        <begin position="324"/>
        <end position="344"/>
    </location>
</feature>
<feature type="transmembrane region" description="Helical" evidence="3">
    <location>
        <begin position="261"/>
        <end position="284"/>
    </location>
</feature>
<dbReference type="HOGENOM" id="CLU_012893_5_0_0"/>
<dbReference type="Proteomes" id="UP000000379">
    <property type="component" value="Chromosome"/>
</dbReference>
<feature type="transmembrane region" description="Helical" evidence="3">
    <location>
        <begin position="165"/>
        <end position="184"/>
    </location>
</feature>
<dbReference type="STRING" id="649638.Trad_0620"/>
<dbReference type="CDD" id="cd13137">
    <property type="entry name" value="MATE_NorM_like"/>
    <property type="match status" value="1"/>
</dbReference>